<dbReference type="STRING" id="93759.A0A1R3KGM4"/>
<comment type="caution">
    <text evidence="2">The sequence shown here is derived from an EMBL/GenBank/DDBJ whole genome shotgun (WGS) entry which is preliminary data.</text>
</comment>
<gene>
    <name evidence="2" type="ORF">COLO4_08285</name>
</gene>
<reference evidence="3" key="1">
    <citation type="submission" date="2013-09" db="EMBL/GenBank/DDBJ databases">
        <title>Corchorus olitorius genome sequencing.</title>
        <authorList>
            <person name="Alam M."/>
            <person name="Haque M.S."/>
            <person name="Islam M.S."/>
            <person name="Emdad E.M."/>
            <person name="Islam M.M."/>
            <person name="Ahmed B."/>
            <person name="Halim A."/>
            <person name="Hossen Q.M.M."/>
            <person name="Hossain M.Z."/>
            <person name="Ahmed R."/>
            <person name="Khan M.M."/>
            <person name="Islam R."/>
            <person name="Rashid M.M."/>
            <person name="Khan S.A."/>
            <person name="Rahman M.S."/>
            <person name="Alam M."/>
            <person name="Yahiya A.S."/>
            <person name="Khan M.S."/>
            <person name="Azam M.S."/>
            <person name="Haque T."/>
            <person name="Lashkar M.Z.H."/>
            <person name="Akhand A.I."/>
            <person name="Morshed G."/>
            <person name="Roy S."/>
            <person name="Uddin K.S."/>
            <person name="Rabeya T."/>
            <person name="Hossain A.S."/>
            <person name="Chowdhury A."/>
            <person name="Snigdha A.R."/>
            <person name="Mortoza M.S."/>
            <person name="Matin S.A."/>
            <person name="Hoque S.M.E."/>
            <person name="Islam M.K."/>
            <person name="Roy D.K."/>
            <person name="Haider R."/>
            <person name="Moosa M.M."/>
            <person name="Elias S.M."/>
            <person name="Hasan A.M."/>
            <person name="Jahan S."/>
            <person name="Shafiuddin M."/>
            <person name="Mahmood N."/>
            <person name="Shommy N.S."/>
        </authorList>
    </citation>
    <scope>NUCLEOTIDE SEQUENCE [LARGE SCALE GENOMIC DNA]</scope>
    <source>
        <strain evidence="3">cv. O-4</strain>
    </source>
</reference>
<evidence type="ECO:0000313" key="3">
    <source>
        <dbReference type="Proteomes" id="UP000187203"/>
    </source>
</evidence>
<dbReference type="PROSITE" id="PS50088">
    <property type="entry name" value="ANK_REPEAT"/>
    <property type="match status" value="1"/>
</dbReference>
<accession>A0A1R3KGM4</accession>
<name>A0A1R3KGM4_9ROSI</name>
<dbReference type="Gene3D" id="1.25.40.20">
    <property type="entry name" value="Ankyrin repeat-containing domain"/>
    <property type="match status" value="1"/>
</dbReference>
<dbReference type="InterPro" id="IPR036770">
    <property type="entry name" value="Ankyrin_rpt-contain_sf"/>
</dbReference>
<dbReference type="SUPFAM" id="SSF48403">
    <property type="entry name" value="Ankyrin repeat"/>
    <property type="match status" value="1"/>
</dbReference>
<dbReference type="PANTHER" id="PTHR46224">
    <property type="entry name" value="ANKYRIN REPEAT FAMILY PROTEIN"/>
    <property type="match status" value="1"/>
</dbReference>
<dbReference type="PANTHER" id="PTHR46224:SF6">
    <property type="entry name" value="ANKYRIN REPEAT FAMILY PROTEIN"/>
    <property type="match status" value="1"/>
</dbReference>
<sequence length="145" mass="16095">MVRYSAEAEDECYDWFFPAMTGDLDRLKEMVSTRLDAGNLANTLASYKGKHGRTVFHFAAGAGSIRICQYLVEELNLNVDDFRSDEGLTPLHSAIVGESYDVDNMKVLLDNHANPDGVARTRTASPLYLSIVNGSIECMKLMLQV</sequence>
<proteinExistence type="predicted"/>
<protein>
    <submittedName>
        <fullName evidence="2">Uncharacterized protein</fullName>
    </submittedName>
</protein>
<dbReference type="Proteomes" id="UP000187203">
    <property type="component" value="Unassembled WGS sequence"/>
</dbReference>
<feature type="repeat" description="ANK" evidence="1">
    <location>
        <begin position="86"/>
        <end position="120"/>
    </location>
</feature>
<evidence type="ECO:0000313" key="2">
    <source>
        <dbReference type="EMBL" id="OMP06184.1"/>
    </source>
</evidence>
<keyword evidence="1" id="KW-0040">ANK repeat</keyword>
<keyword evidence="3" id="KW-1185">Reference proteome</keyword>
<dbReference type="InterPro" id="IPR051616">
    <property type="entry name" value="Cul2-RING_E3_ligase_SR"/>
</dbReference>
<dbReference type="OrthoDB" id="20872at2759"/>
<dbReference type="SMART" id="SM00248">
    <property type="entry name" value="ANK"/>
    <property type="match status" value="2"/>
</dbReference>
<evidence type="ECO:0000256" key="1">
    <source>
        <dbReference type="PROSITE-ProRule" id="PRU00023"/>
    </source>
</evidence>
<dbReference type="EMBL" id="AWUE01013695">
    <property type="protein sequence ID" value="OMP06184.1"/>
    <property type="molecule type" value="Genomic_DNA"/>
</dbReference>
<dbReference type="InterPro" id="IPR002110">
    <property type="entry name" value="Ankyrin_rpt"/>
</dbReference>
<organism evidence="2 3">
    <name type="scientific">Corchorus olitorius</name>
    <dbReference type="NCBI Taxonomy" id="93759"/>
    <lineage>
        <taxon>Eukaryota</taxon>
        <taxon>Viridiplantae</taxon>
        <taxon>Streptophyta</taxon>
        <taxon>Embryophyta</taxon>
        <taxon>Tracheophyta</taxon>
        <taxon>Spermatophyta</taxon>
        <taxon>Magnoliopsida</taxon>
        <taxon>eudicotyledons</taxon>
        <taxon>Gunneridae</taxon>
        <taxon>Pentapetalae</taxon>
        <taxon>rosids</taxon>
        <taxon>malvids</taxon>
        <taxon>Malvales</taxon>
        <taxon>Malvaceae</taxon>
        <taxon>Grewioideae</taxon>
        <taxon>Apeibeae</taxon>
        <taxon>Corchorus</taxon>
    </lineage>
</organism>
<dbReference type="AlphaFoldDB" id="A0A1R3KGM4"/>
<dbReference type="Pfam" id="PF12796">
    <property type="entry name" value="Ank_2"/>
    <property type="match status" value="1"/>
</dbReference>